<organism evidence="10 11">
    <name type="scientific">Strigamia maritima</name>
    <name type="common">European centipede</name>
    <name type="synonym">Geophilus maritimus</name>
    <dbReference type="NCBI Taxonomy" id="126957"/>
    <lineage>
        <taxon>Eukaryota</taxon>
        <taxon>Metazoa</taxon>
        <taxon>Ecdysozoa</taxon>
        <taxon>Arthropoda</taxon>
        <taxon>Myriapoda</taxon>
        <taxon>Chilopoda</taxon>
        <taxon>Pleurostigmophora</taxon>
        <taxon>Geophilomorpha</taxon>
        <taxon>Linotaeniidae</taxon>
        <taxon>Strigamia</taxon>
    </lineage>
</organism>
<feature type="transmembrane region" description="Helical" evidence="8">
    <location>
        <begin position="41"/>
        <end position="61"/>
    </location>
</feature>
<dbReference type="GO" id="GO:0022857">
    <property type="term" value="F:transmembrane transporter activity"/>
    <property type="evidence" value="ECO:0007669"/>
    <property type="project" value="InterPro"/>
</dbReference>
<evidence type="ECO:0000256" key="1">
    <source>
        <dbReference type="ARBA" id="ARBA00004141"/>
    </source>
</evidence>
<feature type="transmembrane region" description="Helical" evidence="8">
    <location>
        <begin position="275"/>
        <end position="294"/>
    </location>
</feature>
<dbReference type="Proteomes" id="UP000014500">
    <property type="component" value="Unassembled WGS sequence"/>
</dbReference>
<evidence type="ECO:0000313" key="11">
    <source>
        <dbReference type="Proteomes" id="UP000014500"/>
    </source>
</evidence>
<keyword evidence="11" id="KW-1185">Reference proteome</keyword>
<dbReference type="GO" id="GO:0016020">
    <property type="term" value="C:membrane"/>
    <property type="evidence" value="ECO:0007669"/>
    <property type="project" value="UniProtKB-SubCell"/>
</dbReference>
<protein>
    <recommendedName>
        <fullName evidence="9">Major facilitator superfamily (MFS) profile domain-containing protein</fullName>
    </recommendedName>
</protein>
<dbReference type="PANTHER" id="PTHR23506">
    <property type="entry name" value="GH10249P"/>
    <property type="match status" value="1"/>
</dbReference>
<feature type="transmembrane region" description="Helical" evidence="8">
    <location>
        <begin position="205"/>
        <end position="225"/>
    </location>
</feature>
<dbReference type="Gene3D" id="1.20.1250.20">
    <property type="entry name" value="MFS general substrate transporter like domains"/>
    <property type="match status" value="2"/>
</dbReference>
<evidence type="ECO:0000256" key="5">
    <source>
        <dbReference type="ARBA" id="ARBA00022775"/>
    </source>
</evidence>
<proteinExistence type="inferred from homology"/>
<comment type="subcellular location">
    <subcellularLocation>
        <location evidence="1">Membrane</location>
        <topology evidence="1">Multi-pass membrane protein</topology>
    </subcellularLocation>
</comment>
<evidence type="ECO:0000256" key="2">
    <source>
        <dbReference type="ARBA" id="ARBA00006829"/>
    </source>
</evidence>
<dbReference type="STRING" id="126957.T1J6T6"/>
<dbReference type="InterPro" id="IPR050930">
    <property type="entry name" value="MFS_Vesicular_Transporter"/>
</dbReference>
<dbReference type="OMA" id="NYACYSI"/>
<evidence type="ECO:0000256" key="6">
    <source>
        <dbReference type="ARBA" id="ARBA00022989"/>
    </source>
</evidence>
<keyword evidence="5" id="KW-0532">Neurotransmitter transport</keyword>
<feature type="transmembrane region" description="Helical" evidence="8">
    <location>
        <begin position="136"/>
        <end position="156"/>
    </location>
</feature>
<dbReference type="eggNOG" id="KOG3764">
    <property type="taxonomic scope" value="Eukaryota"/>
</dbReference>
<feature type="transmembrane region" description="Helical" evidence="8">
    <location>
        <begin position="162"/>
        <end position="184"/>
    </location>
</feature>
<evidence type="ECO:0000256" key="3">
    <source>
        <dbReference type="ARBA" id="ARBA00022448"/>
    </source>
</evidence>
<keyword evidence="4 8" id="KW-0812">Transmembrane</keyword>
<dbReference type="EnsemblMetazoa" id="SMAR009362-RA">
    <property type="protein sequence ID" value="SMAR009362-PA"/>
    <property type="gene ID" value="SMAR009362"/>
</dbReference>
<keyword evidence="3" id="KW-0813">Transport</keyword>
<evidence type="ECO:0000259" key="9">
    <source>
        <dbReference type="PROSITE" id="PS50850"/>
    </source>
</evidence>
<feature type="transmembrane region" description="Helical" evidence="8">
    <location>
        <begin position="300"/>
        <end position="323"/>
    </location>
</feature>
<feature type="domain" description="Major facilitator superfamily (MFS) profile" evidence="9">
    <location>
        <begin position="207"/>
        <end position="389"/>
    </location>
</feature>
<dbReference type="HOGENOM" id="CLU_028639_3_0_1"/>
<name>T1J6T6_STRMM</name>
<keyword evidence="7 8" id="KW-0472">Membrane</keyword>
<evidence type="ECO:0000256" key="4">
    <source>
        <dbReference type="ARBA" id="ARBA00022692"/>
    </source>
</evidence>
<dbReference type="PRINTS" id="PR01035">
    <property type="entry name" value="TCRTETA"/>
</dbReference>
<comment type="similarity">
    <text evidence="2">Belongs to the major facilitator superfamily. Vesicular transporter family.</text>
</comment>
<reference evidence="10" key="2">
    <citation type="submission" date="2015-02" db="UniProtKB">
        <authorList>
            <consortium name="EnsemblMetazoa"/>
        </authorList>
    </citation>
    <scope>IDENTIFICATION</scope>
</reference>
<feature type="transmembrane region" description="Helical" evidence="8">
    <location>
        <begin position="245"/>
        <end position="263"/>
    </location>
</feature>
<dbReference type="PANTHER" id="PTHR23506:SF26">
    <property type="entry name" value="MFS-TYPE TRANSPORTER SLC18B1"/>
    <property type="match status" value="1"/>
</dbReference>
<evidence type="ECO:0000256" key="8">
    <source>
        <dbReference type="SAM" id="Phobius"/>
    </source>
</evidence>
<accession>T1J6T6</accession>
<feature type="transmembrane region" description="Helical" evidence="8">
    <location>
        <begin position="67"/>
        <end position="87"/>
    </location>
</feature>
<keyword evidence="6 8" id="KW-1133">Transmembrane helix</keyword>
<dbReference type="InterPro" id="IPR020846">
    <property type="entry name" value="MFS_dom"/>
</dbReference>
<evidence type="ECO:0000313" key="10">
    <source>
        <dbReference type="EnsemblMetazoa" id="SMAR009362-PA"/>
    </source>
</evidence>
<dbReference type="InterPro" id="IPR036259">
    <property type="entry name" value="MFS_trans_sf"/>
</dbReference>
<reference evidence="11" key="1">
    <citation type="submission" date="2011-05" db="EMBL/GenBank/DDBJ databases">
        <authorList>
            <person name="Richards S.R."/>
            <person name="Qu J."/>
            <person name="Jiang H."/>
            <person name="Jhangiani S.N."/>
            <person name="Agravi P."/>
            <person name="Goodspeed R."/>
            <person name="Gross S."/>
            <person name="Mandapat C."/>
            <person name="Jackson L."/>
            <person name="Mathew T."/>
            <person name="Pu L."/>
            <person name="Thornton R."/>
            <person name="Saada N."/>
            <person name="Wilczek-Boney K.B."/>
            <person name="Lee S."/>
            <person name="Kovar C."/>
            <person name="Wu Y."/>
            <person name="Scherer S.E."/>
            <person name="Worley K.C."/>
            <person name="Muzny D.M."/>
            <person name="Gibbs R."/>
        </authorList>
    </citation>
    <scope>NUCLEOTIDE SEQUENCE</scope>
    <source>
        <strain evidence="11">Brora</strain>
    </source>
</reference>
<dbReference type="PROSITE" id="PS50850">
    <property type="entry name" value="MFS"/>
    <property type="match status" value="1"/>
</dbReference>
<dbReference type="AlphaFoldDB" id="T1J6T6"/>
<dbReference type="PhylomeDB" id="T1J6T6"/>
<sequence length="389" mass="42262">MSHPAEKTSSTNNSRTFDQKENNNIILKDNLEKAKKKGVPASVYGFIFSSFSLTMFLFAPIGQIGPYFMMNSGLFVNACCIILFGLLDNIHSRTSFTAIAFLVRIVEAIGNAAYSTAIQAILTETFPTEIEKTFGFFRGAYGLGLIMGPAIGGTLYQLSGYALPFFCTGGFLLIVYTLSTILFWNKSDNVNTKISESIIVKALRIPSVSLSMVAVCLGGMSIGFLNVTLEPHLHQFNLQAIEVGLMFVLNGSVFSLTSVLWGLLCRRKISPKIEIALGASIMCIAYLLIGPAPFMPWNSSVIMCAISMAFHGFGLATELLASYSDALEQSKRNDCPDSYQTYGVISGLWTAFFQLGNFIGPSIGGVLYDQIGFREASVVLLGLQLGLMV</sequence>
<dbReference type="InterPro" id="IPR001958">
    <property type="entry name" value="Tet-R_TetA/multi-R_MdtG-like"/>
</dbReference>
<dbReference type="SUPFAM" id="SSF103473">
    <property type="entry name" value="MFS general substrate transporter"/>
    <property type="match status" value="1"/>
</dbReference>
<dbReference type="EMBL" id="JH431887">
    <property type="status" value="NOT_ANNOTATED_CDS"/>
    <property type="molecule type" value="Genomic_DNA"/>
</dbReference>
<dbReference type="InterPro" id="IPR011701">
    <property type="entry name" value="MFS"/>
</dbReference>
<evidence type="ECO:0000256" key="7">
    <source>
        <dbReference type="ARBA" id="ARBA00023136"/>
    </source>
</evidence>
<dbReference type="Pfam" id="PF07690">
    <property type="entry name" value="MFS_1"/>
    <property type="match status" value="1"/>
</dbReference>